<dbReference type="Gene3D" id="3.40.630.10">
    <property type="entry name" value="Zn peptidases"/>
    <property type="match status" value="1"/>
</dbReference>
<dbReference type="InterPro" id="IPR010158">
    <property type="entry name" value="Amidase_Cbmase"/>
</dbReference>
<keyword evidence="2 4" id="KW-0378">Hydrolase</keyword>
<evidence type="ECO:0000259" key="3">
    <source>
        <dbReference type="Pfam" id="PF07687"/>
    </source>
</evidence>
<dbReference type="InterPro" id="IPR002933">
    <property type="entry name" value="Peptidase_M20"/>
</dbReference>
<dbReference type="Proteomes" id="UP000539538">
    <property type="component" value="Unassembled WGS sequence"/>
</dbReference>
<comment type="similarity">
    <text evidence="1">Belongs to the peptidase M20 family.</text>
</comment>
<evidence type="ECO:0000313" key="5">
    <source>
        <dbReference type="Proteomes" id="UP000539538"/>
    </source>
</evidence>
<dbReference type="Pfam" id="PF01546">
    <property type="entry name" value="Peptidase_M20"/>
    <property type="match status" value="1"/>
</dbReference>
<dbReference type="InterPro" id="IPR036264">
    <property type="entry name" value="Bact_exopeptidase_dim_dom"/>
</dbReference>
<organism evidence="4 5">
    <name type="scientific">Aminobacter niigataensis</name>
    <dbReference type="NCBI Taxonomy" id="83265"/>
    <lineage>
        <taxon>Bacteria</taxon>
        <taxon>Pseudomonadati</taxon>
        <taxon>Pseudomonadota</taxon>
        <taxon>Alphaproteobacteria</taxon>
        <taxon>Hyphomicrobiales</taxon>
        <taxon>Phyllobacteriaceae</taxon>
        <taxon>Aminobacter</taxon>
    </lineage>
</organism>
<dbReference type="SUPFAM" id="SSF53187">
    <property type="entry name" value="Zn-dependent exopeptidases"/>
    <property type="match status" value="1"/>
</dbReference>
<comment type="caution">
    <text evidence="4">The sequence shown here is derived from an EMBL/GenBank/DDBJ whole genome shotgun (WGS) entry which is preliminary data.</text>
</comment>
<dbReference type="NCBIfam" id="TIGR01879">
    <property type="entry name" value="hydantase"/>
    <property type="match status" value="1"/>
</dbReference>
<sequence>MDRSPLSSLPLTIDGEALWRRLQELATFGARSDGGVDRPALSATERAARRRLIEWADALGATSHIDPAGNMFFRRAGIDDLDPVLFGSHIDSQPNGGRYDGAYGVVAGFALLEAAARAQLVHARPIEVVVWNNEEGSRYSPGAMGSALFAGQIGLDALRDVQDADGLRFADELEATIADAKAAGARERKLGFPVHAFIEPHIEQGPILEREGLPVGIVDGIQGLRWYRVTVHGSSAHAGTTPRAARRDAFVGAAELAAALRAPTIDSEDAVRFTIGRFRVFPGSPNTIAERAEFSVDLRHNDDALLTSLDEVFTELAQRSWSGCSVEMERVMTLSPVSFDERVIGLLEQGARTSGRSYRRMTSGAFHDATHMASLCPTAMVFIPCAAGISHNPLERIEPHDALAGAEVAIAAIVALAQS</sequence>
<accession>A0ABR6L3W9</accession>
<dbReference type="GO" id="GO:0050538">
    <property type="term" value="F:N-carbamoyl-L-amino-acid hydrolase activity"/>
    <property type="evidence" value="ECO:0007669"/>
    <property type="project" value="UniProtKB-EC"/>
</dbReference>
<evidence type="ECO:0000256" key="1">
    <source>
        <dbReference type="ARBA" id="ARBA00006153"/>
    </source>
</evidence>
<dbReference type="PIRSF" id="PIRSF001235">
    <property type="entry name" value="Amidase_carbamoylase"/>
    <property type="match status" value="1"/>
</dbReference>
<dbReference type="EC" id="3.5.1.87" evidence="4"/>
<dbReference type="RefSeq" id="WP_183263318.1">
    <property type="nucleotide sequence ID" value="NZ_BAAAVZ010000001.1"/>
</dbReference>
<reference evidence="4 5" key="1">
    <citation type="submission" date="2020-08" db="EMBL/GenBank/DDBJ databases">
        <title>Genomic Encyclopedia of Type Strains, Phase IV (KMG-IV): sequencing the most valuable type-strain genomes for metagenomic binning, comparative biology and taxonomic classification.</title>
        <authorList>
            <person name="Goeker M."/>
        </authorList>
    </citation>
    <scope>NUCLEOTIDE SEQUENCE [LARGE SCALE GENOMIC DNA]</scope>
    <source>
        <strain evidence="4 5">DSM 7050</strain>
    </source>
</reference>
<dbReference type="CDD" id="cd03884">
    <property type="entry name" value="M20_bAS"/>
    <property type="match status" value="1"/>
</dbReference>
<dbReference type="PANTHER" id="PTHR32494:SF5">
    <property type="entry name" value="ALLANTOATE AMIDOHYDROLASE"/>
    <property type="match status" value="1"/>
</dbReference>
<dbReference type="SUPFAM" id="SSF55031">
    <property type="entry name" value="Bacterial exopeptidase dimerisation domain"/>
    <property type="match status" value="1"/>
</dbReference>
<dbReference type="PANTHER" id="PTHR32494">
    <property type="entry name" value="ALLANTOATE DEIMINASE-RELATED"/>
    <property type="match status" value="1"/>
</dbReference>
<dbReference type="EMBL" id="JACHOT010000004">
    <property type="protein sequence ID" value="MBB4651502.1"/>
    <property type="molecule type" value="Genomic_DNA"/>
</dbReference>
<protein>
    <submittedName>
        <fullName evidence="4">N-carbamoyl-L-amino-acid hydrolase</fullName>
        <ecNumber evidence="4">3.5.1.87</ecNumber>
    </submittedName>
</protein>
<keyword evidence="5" id="KW-1185">Reference proteome</keyword>
<gene>
    <name evidence="4" type="ORF">GGQ99_003269</name>
</gene>
<dbReference type="Gene3D" id="3.30.70.360">
    <property type="match status" value="1"/>
</dbReference>
<feature type="domain" description="Peptidase M20 dimerisation" evidence="3">
    <location>
        <begin position="221"/>
        <end position="316"/>
    </location>
</feature>
<evidence type="ECO:0000256" key="2">
    <source>
        <dbReference type="ARBA" id="ARBA00022801"/>
    </source>
</evidence>
<proteinExistence type="inferred from homology"/>
<dbReference type="Pfam" id="PF07687">
    <property type="entry name" value="M20_dimer"/>
    <property type="match status" value="1"/>
</dbReference>
<evidence type="ECO:0000313" key="4">
    <source>
        <dbReference type="EMBL" id="MBB4651502.1"/>
    </source>
</evidence>
<dbReference type="InterPro" id="IPR011650">
    <property type="entry name" value="Peptidase_M20_dimer"/>
</dbReference>
<name>A0ABR6L3W9_9HYPH</name>